<evidence type="ECO:0000313" key="4">
    <source>
        <dbReference type="Proteomes" id="UP000694044"/>
    </source>
</evidence>
<dbReference type="Proteomes" id="UP000694044">
    <property type="component" value="Unassembled WGS sequence"/>
</dbReference>
<dbReference type="OrthoDB" id="120491at2759"/>
<proteinExistence type="predicted"/>
<feature type="transmembrane region" description="Helical" evidence="2">
    <location>
        <begin position="199"/>
        <end position="219"/>
    </location>
</feature>
<dbReference type="EMBL" id="JAGDFM010000010">
    <property type="protein sequence ID" value="KAG7392557.1"/>
    <property type="molecule type" value="Genomic_DNA"/>
</dbReference>
<dbReference type="AlphaFoldDB" id="A0A8T1WFJ7"/>
<feature type="transmembrane region" description="Helical" evidence="2">
    <location>
        <begin position="370"/>
        <end position="391"/>
    </location>
</feature>
<keyword evidence="2" id="KW-0472">Membrane</keyword>
<evidence type="ECO:0000313" key="3">
    <source>
        <dbReference type="EMBL" id="KAG7392557.1"/>
    </source>
</evidence>
<reference evidence="3" key="1">
    <citation type="submission" date="2021-02" db="EMBL/GenBank/DDBJ databases">
        <authorList>
            <person name="Palmer J.M."/>
        </authorList>
    </citation>
    <scope>NUCLEOTIDE SEQUENCE</scope>
    <source>
        <strain evidence="3">SCRP734</strain>
    </source>
</reference>
<feature type="transmembrane region" description="Helical" evidence="2">
    <location>
        <begin position="92"/>
        <end position="112"/>
    </location>
</feature>
<keyword evidence="4" id="KW-1185">Reference proteome</keyword>
<accession>A0A8T1WFJ7</accession>
<sequence>MRIVPVQREAKQQQEREPTNVAVQSNVDGDGTGTRARSRDTTGEHLYELELAQALPAFELNKTLASKLLPSALHGRLCLAMHSFLNRLLVRLFRISLLCFGCLLFVPVKFILPGVPLMVAAIVLPPVIFVTFFSLDVLLLLACHYEFWFITALNTLNWVGLGVIFGDIRAISCIGLWLSSQSVVLIDSNYRTFPTAVKSIIISGPFLILLVVCCSYNLVADASYPAIELGKLKLQSRQVVVFTASTLSLFVVKKAYTKNYRLRIRLRDRESDPDTAQGQHTIPCVGLHARLKLSHLGAKRSMGQVQFGASTMRNLVALAPRSRSAVDAAAVSNIQQLKLAPHDPFTVDARNVVLSGKLLKWMEAPYAQSAVYITGVVGLSATAIVWLMILYHHEQGSTDQLKVCVATVAAVCSLIFMFVMFSLAQRDLLRLVAWNFDVLFSTFQGTALTVCLLDLLRWNAPSNLAVIAWWLWFHCLLVLDALTPSLTRQLNIRKHFGLPAVIVMLSVAAGCALELIIGDADGVFSSRLLCSVRLSGAGFDLHTSTLAIQRTITIVGWFPRLLLELATGRPDQLLFIHRQVEFLSPHPTFSDPAPSDTVAAARQET</sequence>
<name>A0A8T1WFJ7_9STRA</name>
<feature type="transmembrane region" description="Helical" evidence="2">
    <location>
        <begin position="155"/>
        <end position="179"/>
    </location>
</feature>
<protein>
    <submittedName>
        <fullName evidence="3">Uncharacterized protein</fullName>
    </submittedName>
</protein>
<feature type="transmembrane region" description="Helical" evidence="2">
    <location>
        <begin position="496"/>
        <end position="517"/>
    </location>
</feature>
<comment type="caution">
    <text evidence="3">The sequence shown here is derived from an EMBL/GenBank/DDBJ whole genome shotgun (WGS) entry which is preliminary data.</text>
</comment>
<organism evidence="3 4">
    <name type="scientific">Phytophthora pseudosyringae</name>
    <dbReference type="NCBI Taxonomy" id="221518"/>
    <lineage>
        <taxon>Eukaryota</taxon>
        <taxon>Sar</taxon>
        <taxon>Stramenopiles</taxon>
        <taxon>Oomycota</taxon>
        <taxon>Peronosporomycetes</taxon>
        <taxon>Peronosporales</taxon>
        <taxon>Peronosporaceae</taxon>
        <taxon>Phytophthora</taxon>
    </lineage>
</organism>
<keyword evidence="2" id="KW-0812">Transmembrane</keyword>
<feature type="transmembrane region" description="Helical" evidence="2">
    <location>
        <begin position="436"/>
        <end position="456"/>
    </location>
</feature>
<evidence type="ECO:0000256" key="1">
    <source>
        <dbReference type="SAM" id="MobiDB-lite"/>
    </source>
</evidence>
<feature type="transmembrane region" description="Helical" evidence="2">
    <location>
        <begin position="118"/>
        <end position="143"/>
    </location>
</feature>
<gene>
    <name evidence="3" type="ORF">PHYPSEUDO_000245</name>
</gene>
<feature type="transmembrane region" description="Helical" evidence="2">
    <location>
        <begin position="239"/>
        <end position="256"/>
    </location>
</feature>
<evidence type="ECO:0000256" key="2">
    <source>
        <dbReference type="SAM" id="Phobius"/>
    </source>
</evidence>
<feature type="transmembrane region" description="Helical" evidence="2">
    <location>
        <begin position="403"/>
        <end position="424"/>
    </location>
</feature>
<feature type="region of interest" description="Disordered" evidence="1">
    <location>
        <begin position="1"/>
        <end position="40"/>
    </location>
</feature>
<keyword evidence="2" id="KW-1133">Transmembrane helix</keyword>
<feature type="transmembrane region" description="Helical" evidence="2">
    <location>
        <begin position="463"/>
        <end position="484"/>
    </location>
</feature>
<feature type="compositionally biased region" description="Basic and acidic residues" evidence="1">
    <location>
        <begin position="8"/>
        <end position="18"/>
    </location>
</feature>